<evidence type="ECO:0000256" key="2">
    <source>
        <dbReference type="ARBA" id="ARBA00022475"/>
    </source>
</evidence>
<dbReference type="EMBL" id="RBCJ01000001">
    <property type="protein sequence ID" value="RKN82910.1"/>
    <property type="molecule type" value="Genomic_DNA"/>
</dbReference>
<feature type="transmembrane region" description="Helical" evidence="6">
    <location>
        <begin position="333"/>
        <end position="361"/>
    </location>
</feature>
<dbReference type="PANTHER" id="PTHR30572:SF18">
    <property type="entry name" value="ABC-TYPE MACROLIDE FAMILY EXPORT SYSTEM PERMEASE COMPONENT 2"/>
    <property type="match status" value="1"/>
</dbReference>
<feature type="transmembrane region" description="Helical" evidence="6">
    <location>
        <begin position="381"/>
        <end position="403"/>
    </location>
</feature>
<dbReference type="InterPro" id="IPR025857">
    <property type="entry name" value="MacB_PCD"/>
</dbReference>
<evidence type="ECO:0000256" key="4">
    <source>
        <dbReference type="ARBA" id="ARBA00022989"/>
    </source>
</evidence>
<dbReference type="InterPro" id="IPR003838">
    <property type="entry name" value="ABC3_permease_C"/>
</dbReference>
<feature type="domain" description="ABC3 transporter permease C-terminal" evidence="7">
    <location>
        <begin position="675"/>
        <end position="787"/>
    </location>
</feature>
<keyword evidence="5 6" id="KW-0472">Membrane</keyword>
<dbReference type="GO" id="GO:0022857">
    <property type="term" value="F:transmembrane transporter activity"/>
    <property type="evidence" value="ECO:0007669"/>
    <property type="project" value="TreeGrafter"/>
</dbReference>
<evidence type="ECO:0000256" key="3">
    <source>
        <dbReference type="ARBA" id="ARBA00022692"/>
    </source>
</evidence>
<keyword evidence="3 6" id="KW-0812">Transmembrane</keyword>
<comment type="subcellular location">
    <subcellularLocation>
        <location evidence="1">Cell membrane</location>
        <topology evidence="1">Multi-pass membrane protein</topology>
    </subcellularLocation>
</comment>
<dbReference type="PANTHER" id="PTHR30572">
    <property type="entry name" value="MEMBRANE COMPONENT OF TRANSPORTER-RELATED"/>
    <property type="match status" value="1"/>
</dbReference>
<evidence type="ECO:0000259" key="8">
    <source>
        <dbReference type="Pfam" id="PF12704"/>
    </source>
</evidence>
<dbReference type="Pfam" id="PF02687">
    <property type="entry name" value="FtsX"/>
    <property type="match status" value="2"/>
</dbReference>
<feature type="transmembrane region" description="Helical" evidence="6">
    <location>
        <begin position="20"/>
        <end position="43"/>
    </location>
</feature>
<keyword evidence="10" id="KW-1185">Reference proteome</keyword>
<reference evidence="9 10" key="1">
    <citation type="submission" date="2018-10" db="EMBL/GenBank/DDBJ databases">
        <title>Ulvibacterium marinum gen. nov., sp. nov., a novel marine bacterium of the family Flavobacteriaceae, isolated from a culture of the green alga Ulva prolifera.</title>
        <authorList>
            <person name="Zhang Z."/>
        </authorList>
    </citation>
    <scope>NUCLEOTIDE SEQUENCE [LARGE SCALE GENOMIC DNA]</scope>
    <source>
        <strain evidence="9 10">CCMM003</strain>
    </source>
</reference>
<feature type="transmembrane region" description="Helical" evidence="6">
    <location>
        <begin position="674"/>
        <end position="693"/>
    </location>
</feature>
<sequence length="794" mass="88668">MIMFKNHLKIAWRNLKRNPLFSLINILGLSTGMASAFLIYFWVTDEIMVDKFHVNEPNLYQVLMKSEENGIIRILDGTQGPLAEALEKDLPEVEHALTVMDGGKLGMSISFKNEENMFKTAGLFASKTFFDAFTFPLIHGTASQVLSDKDAVVISENFAIKLFGSVENAMNRQMEYNMFGNEHSAKVTGVFKNVPNNSTLQFNFVATRKKLLEDIWTNGQVWTNTGPDTYVLLKPNVDIATFNLKIERFIDKYDEYNTFSLFTRKFSDAYLKGNYENGVQSGGRITYVKLFSFVALLVLLIACINFMNLSTARVSRRFKEIGIKKTLGSTKRILVVQFLAESIFITFLSLALSLVLVILLIPVFNFITGKELGMDLIFQHMSILLLGTLVTGFISGSYPAFYLSGFSPLATLKGKFQGKGTELFARKGLVVFQFMASLVLIISVLIISDQINFALTKPMGYQKENLVHFDLEGKAYENAPVLFDEIEKIDGVESVGGISESLIREDGGSSTYGIDWPGKAENLEIDFVLRRVDENLIQTMNIEMVAGDVFTPELGSPESYLVLNEEAVGLMGLKDPVGKKIQLWGEDKTILGVMKNFHTASVMQPISPVVFRYAPNLDLAMVRIRPGTAAKTIESLEQIYTSFNPGFNFSFGFQDQSVNAQYLTEQRILSLSKYFAFLAIFISCLGLFGLAAFNTELRIKEIGIRKVLGSSSLGILRLLSSDFIKLIVLSIALAIPIAWYAMSDWLLQFAYRITISWWAFAVSGILAITIAMITISFQAIKAANANPVKSLRTE</sequence>
<keyword evidence="2" id="KW-1003">Cell membrane</keyword>
<dbReference type="InterPro" id="IPR050250">
    <property type="entry name" value="Macrolide_Exporter_MacB"/>
</dbReference>
<evidence type="ECO:0000256" key="1">
    <source>
        <dbReference type="ARBA" id="ARBA00004651"/>
    </source>
</evidence>
<evidence type="ECO:0000256" key="6">
    <source>
        <dbReference type="SAM" id="Phobius"/>
    </source>
</evidence>
<feature type="domain" description="ABC3 transporter permease C-terminal" evidence="7">
    <location>
        <begin position="293"/>
        <end position="407"/>
    </location>
</feature>
<comment type="caution">
    <text evidence="9">The sequence shown here is derived from an EMBL/GenBank/DDBJ whole genome shotgun (WGS) entry which is preliminary data.</text>
</comment>
<evidence type="ECO:0000259" key="7">
    <source>
        <dbReference type="Pfam" id="PF02687"/>
    </source>
</evidence>
<feature type="transmembrane region" description="Helical" evidence="6">
    <location>
        <begin position="714"/>
        <end position="737"/>
    </location>
</feature>
<feature type="transmembrane region" description="Helical" evidence="6">
    <location>
        <begin position="290"/>
        <end position="312"/>
    </location>
</feature>
<keyword evidence="4 6" id="KW-1133">Transmembrane helix</keyword>
<evidence type="ECO:0000256" key="5">
    <source>
        <dbReference type="ARBA" id="ARBA00023136"/>
    </source>
</evidence>
<dbReference type="GO" id="GO:0005886">
    <property type="term" value="C:plasma membrane"/>
    <property type="evidence" value="ECO:0007669"/>
    <property type="project" value="UniProtKB-SubCell"/>
</dbReference>
<protein>
    <submittedName>
        <fullName evidence="9">FtsX-like permease family protein</fullName>
    </submittedName>
</protein>
<organism evidence="9 10">
    <name type="scientific">Ulvibacterium marinum</name>
    <dbReference type="NCBI Taxonomy" id="2419782"/>
    <lineage>
        <taxon>Bacteria</taxon>
        <taxon>Pseudomonadati</taxon>
        <taxon>Bacteroidota</taxon>
        <taxon>Flavobacteriia</taxon>
        <taxon>Flavobacteriales</taxon>
        <taxon>Flavobacteriaceae</taxon>
        <taxon>Ulvibacterium</taxon>
    </lineage>
</organism>
<dbReference type="Pfam" id="PF12704">
    <property type="entry name" value="MacB_PCD"/>
    <property type="match status" value="1"/>
</dbReference>
<feature type="transmembrane region" description="Helical" evidence="6">
    <location>
        <begin position="424"/>
        <end position="447"/>
    </location>
</feature>
<proteinExistence type="predicted"/>
<gene>
    <name evidence="9" type="ORF">D7Z94_03450</name>
</gene>
<accession>A0A3B0CCR6</accession>
<dbReference type="Proteomes" id="UP000276603">
    <property type="component" value="Unassembled WGS sequence"/>
</dbReference>
<dbReference type="AlphaFoldDB" id="A0A3B0CCR6"/>
<feature type="domain" description="MacB-like periplasmic core" evidence="8">
    <location>
        <begin position="22"/>
        <end position="247"/>
    </location>
</feature>
<feature type="transmembrane region" description="Helical" evidence="6">
    <location>
        <begin position="757"/>
        <end position="780"/>
    </location>
</feature>
<evidence type="ECO:0000313" key="9">
    <source>
        <dbReference type="EMBL" id="RKN82910.1"/>
    </source>
</evidence>
<name>A0A3B0CCR6_9FLAO</name>
<evidence type="ECO:0000313" key="10">
    <source>
        <dbReference type="Proteomes" id="UP000276603"/>
    </source>
</evidence>